<dbReference type="KEGG" id="mema:MMAB1_1124"/>
<evidence type="ECO:0000313" key="3">
    <source>
        <dbReference type="Proteomes" id="UP000069850"/>
    </source>
</evidence>
<dbReference type="EMBL" id="LT158599">
    <property type="protein sequence ID" value="CVK32337.1"/>
    <property type="molecule type" value="Genomic_DNA"/>
</dbReference>
<dbReference type="EMBL" id="JABMJE010000274">
    <property type="protein sequence ID" value="NQS79284.1"/>
    <property type="molecule type" value="Genomic_DNA"/>
</dbReference>
<dbReference type="Proteomes" id="UP000069850">
    <property type="component" value="Chromosome 1"/>
</dbReference>
<dbReference type="SUPFAM" id="SSF57938">
    <property type="entry name" value="DnaJ/Hsp40 cysteine-rich domain"/>
    <property type="match status" value="1"/>
</dbReference>
<dbReference type="OrthoDB" id="380964at2157"/>
<accession>A0A0X3BJP2</accession>
<sequence>MTPQELNASPCPCRWCGGTGINNTIHLRHPGGACRACRGAGTLLVWRPPRPCPFCGGTGVDPVPNAAFRSIPCRNCSGTGWIDYLLTTADE</sequence>
<dbReference type="Gene3D" id="6.20.20.10">
    <property type="match status" value="1"/>
</dbReference>
<proteinExistence type="predicted"/>
<dbReference type="AlphaFoldDB" id="A0A0X3BJP2"/>
<gene>
    <name evidence="2" type="ORF">HQQ74_11435</name>
    <name evidence="1" type="ORF">MMAB1_1124</name>
</gene>
<name>A0A0X3BJP2_9EURY</name>
<evidence type="ECO:0000313" key="1">
    <source>
        <dbReference type="EMBL" id="CVK32337.1"/>
    </source>
</evidence>
<dbReference type="OMA" id="STHERPC"/>
<dbReference type="RefSeq" id="WP_014866755.1">
    <property type="nucleotide sequence ID" value="NZ_DAIMMY010000056.1"/>
</dbReference>
<dbReference type="InterPro" id="IPR036410">
    <property type="entry name" value="HSP_DnaJ_Cys-rich_dom_sf"/>
</dbReference>
<dbReference type="Proteomes" id="UP000737555">
    <property type="component" value="Unassembled WGS sequence"/>
</dbReference>
<reference evidence="2" key="2">
    <citation type="submission" date="2020-05" db="EMBL/GenBank/DDBJ databases">
        <title>The first insight into the ecology of ammonia-tolerant syntrophic propionate oxidizing bacteria.</title>
        <authorList>
            <person name="Singh A."/>
            <person name="Schnurer A."/>
            <person name="Westerholm M."/>
        </authorList>
    </citation>
    <scope>NUCLEOTIDE SEQUENCE</scope>
    <source>
        <strain evidence="2">MAG54</strain>
    </source>
</reference>
<protein>
    <recommendedName>
        <fullName evidence="4">CR-type domain-containing protein</fullName>
    </recommendedName>
</protein>
<evidence type="ECO:0000313" key="2">
    <source>
        <dbReference type="EMBL" id="NQS79284.1"/>
    </source>
</evidence>
<dbReference type="GeneID" id="42854536"/>
<evidence type="ECO:0008006" key="4">
    <source>
        <dbReference type="Google" id="ProtNLM"/>
    </source>
</evidence>
<organism evidence="1 3">
    <name type="scientific">Methanoculleus bourgensis</name>
    <dbReference type="NCBI Taxonomy" id="83986"/>
    <lineage>
        <taxon>Archaea</taxon>
        <taxon>Methanobacteriati</taxon>
        <taxon>Methanobacteriota</taxon>
        <taxon>Stenosarchaea group</taxon>
        <taxon>Methanomicrobia</taxon>
        <taxon>Methanomicrobiales</taxon>
        <taxon>Methanomicrobiaceae</taxon>
        <taxon>Methanoculleus</taxon>
    </lineage>
</organism>
<reference evidence="1 3" key="1">
    <citation type="submission" date="2016-01" db="EMBL/GenBank/DDBJ databases">
        <authorList>
            <person name="Manzoor S."/>
        </authorList>
    </citation>
    <scope>NUCLEOTIDE SEQUENCE [LARGE SCALE GENOMIC DNA]</scope>
    <source>
        <strain evidence="1">Methanoculleus sp MAB1</strain>
    </source>
</reference>